<dbReference type="SUPFAM" id="SSF52768">
    <property type="entry name" value="Arginase/deacetylase"/>
    <property type="match status" value="1"/>
</dbReference>
<evidence type="ECO:0000256" key="1">
    <source>
        <dbReference type="SAM" id="Phobius"/>
    </source>
</evidence>
<keyword evidence="1" id="KW-0812">Transmembrane</keyword>
<name>A0A395MCC3_9HYPO</name>
<dbReference type="Proteomes" id="UP000265631">
    <property type="component" value="Unassembled WGS sequence"/>
</dbReference>
<sequence>MKAAFFSIFALATAAIASPVPQAQVNAAPSKTEVQSSVLNLDKLLGGILGGGAIVPGATKGVKSVIKRDVSDITGLLSVLKSGSDGIKDKTSGFQGIADKVSAGDLTKAEGAELAIPGLEGLNAELTHIVTELTGSAGLPVADGDVTKVLNLVTVLVNVVLTAVKTIVTVTGLQPQLVSVLHSVFQILAKVLALVLGLVSGLLPGLIVALTPLLAGLGTGVLAPLLTPVVALLAGLGAVLIVLGNVADNNQYRFSATFWEYAESQVPLQSVGLIYIDADTDLTSPTDPSSNGTFAGMTMAHLVGLPGALLSMEQFSRSSAGPDCNAASTVFFGTDMSLPGNKREHFEYLLNNNYQVVSSASVAKDPELRVRETLNYLRVS</sequence>
<feature type="transmembrane region" description="Helical" evidence="1">
    <location>
        <begin position="191"/>
        <end position="215"/>
    </location>
</feature>
<comment type="caution">
    <text evidence="3">The sequence shown here is derived from an EMBL/GenBank/DDBJ whole genome shotgun (WGS) entry which is preliminary data.</text>
</comment>
<keyword evidence="4" id="KW-1185">Reference proteome</keyword>
<organism evidence="3 4">
    <name type="scientific">Fusarium flagelliforme</name>
    <dbReference type="NCBI Taxonomy" id="2675880"/>
    <lineage>
        <taxon>Eukaryota</taxon>
        <taxon>Fungi</taxon>
        <taxon>Dikarya</taxon>
        <taxon>Ascomycota</taxon>
        <taxon>Pezizomycotina</taxon>
        <taxon>Sordariomycetes</taxon>
        <taxon>Hypocreomycetidae</taxon>
        <taxon>Hypocreales</taxon>
        <taxon>Nectriaceae</taxon>
        <taxon>Fusarium</taxon>
        <taxon>Fusarium incarnatum-equiseti species complex</taxon>
    </lineage>
</organism>
<keyword evidence="1" id="KW-1133">Transmembrane helix</keyword>
<reference evidence="3 4" key="1">
    <citation type="journal article" date="2018" name="PLoS Pathog.">
        <title>Evolution of structural diversity of trichothecenes, a family of toxins produced by plant pathogenic and entomopathogenic fungi.</title>
        <authorList>
            <person name="Proctor R.H."/>
            <person name="McCormick S.P."/>
            <person name="Kim H.S."/>
            <person name="Cardoza R.E."/>
            <person name="Stanley A.M."/>
            <person name="Lindo L."/>
            <person name="Kelly A."/>
            <person name="Brown D.W."/>
            <person name="Lee T."/>
            <person name="Vaughan M.M."/>
            <person name="Alexander N.J."/>
            <person name="Busman M."/>
            <person name="Gutierrez S."/>
        </authorList>
    </citation>
    <scope>NUCLEOTIDE SEQUENCE [LARGE SCALE GENOMIC DNA]</scope>
    <source>
        <strain evidence="3 4">NRRL 13405</strain>
    </source>
</reference>
<protein>
    <submittedName>
        <fullName evidence="3">Uncharacterized protein</fullName>
    </submittedName>
</protein>
<proteinExistence type="predicted"/>
<keyword evidence="1" id="KW-0472">Membrane</keyword>
<evidence type="ECO:0000313" key="4">
    <source>
        <dbReference type="Proteomes" id="UP000265631"/>
    </source>
</evidence>
<dbReference type="InterPro" id="IPR023696">
    <property type="entry name" value="Ureohydrolase_dom_sf"/>
</dbReference>
<dbReference type="AlphaFoldDB" id="A0A395MCC3"/>
<accession>A0A395MCC3</accession>
<dbReference type="Gene3D" id="3.40.800.10">
    <property type="entry name" value="Ureohydrolase domain"/>
    <property type="match status" value="1"/>
</dbReference>
<keyword evidence="2" id="KW-0732">Signal</keyword>
<feature type="signal peptide" evidence="2">
    <location>
        <begin position="1"/>
        <end position="17"/>
    </location>
</feature>
<feature type="transmembrane region" description="Helical" evidence="1">
    <location>
        <begin position="221"/>
        <end position="243"/>
    </location>
</feature>
<dbReference type="EMBL" id="PXXK01000348">
    <property type="protein sequence ID" value="RFN45562.1"/>
    <property type="molecule type" value="Genomic_DNA"/>
</dbReference>
<feature type="chain" id="PRO_5017244113" evidence="2">
    <location>
        <begin position="18"/>
        <end position="380"/>
    </location>
</feature>
<gene>
    <name evidence="3" type="ORF">FIE12Z_10167</name>
</gene>
<evidence type="ECO:0000256" key="2">
    <source>
        <dbReference type="SAM" id="SignalP"/>
    </source>
</evidence>
<evidence type="ECO:0000313" key="3">
    <source>
        <dbReference type="EMBL" id="RFN45562.1"/>
    </source>
</evidence>